<name>A0A9W9EQR3_9EURO</name>
<accession>A0A9W9EQR3</accession>
<feature type="compositionally biased region" description="Pro residues" evidence="1">
    <location>
        <begin position="188"/>
        <end position="217"/>
    </location>
</feature>
<dbReference type="GeneID" id="81397263"/>
<dbReference type="EMBL" id="JAPMSZ010000010">
    <property type="protein sequence ID" value="KAJ5086262.1"/>
    <property type="molecule type" value="Genomic_DNA"/>
</dbReference>
<reference evidence="2" key="2">
    <citation type="journal article" date="2023" name="IMA Fungus">
        <title>Comparative genomic study of the Penicillium genus elucidates a diverse pangenome and 15 lateral gene transfer events.</title>
        <authorList>
            <person name="Petersen C."/>
            <person name="Sorensen T."/>
            <person name="Nielsen M.R."/>
            <person name="Sondergaard T.E."/>
            <person name="Sorensen J.L."/>
            <person name="Fitzpatrick D.A."/>
            <person name="Frisvad J.C."/>
            <person name="Nielsen K.L."/>
        </authorList>
    </citation>
    <scope>NUCLEOTIDE SEQUENCE</scope>
    <source>
        <strain evidence="2">IBT 34128</strain>
    </source>
</reference>
<proteinExistence type="predicted"/>
<evidence type="ECO:0000313" key="2">
    <source>
        <dbReference type="EMBL" id="KAJ5086262.1"/>
    </source>
</evidence>
<organism evidence="2 3">
    <name type="scientific">Penicillium alfredii</name>
    <dbReference type="NCBI Taxonomy" id="1506179"/>
    <lineage>
        <taxon>Eukaryota</taxon>
        <taxon>Fungi</taxon>
        <taxon>Dikarya</taxon>
        <taxon>Ascomycota</taxon>
        <taxon>Pezizomycotina</taxon>
        <taxon>Eurotiomycetes</taxon>
        <taxon>Eurotiomycetidae</taxon>
        <taxon>Eurotiales</taxon>
        <taxon>Aspergillaceae</taxon>
        <taxon>Penicillium</taxon>
    </lineage>
</organism>
<gene>
    <name evidence="2" type="ORF">NUU61_007569</name>
</gene>
<keyword evidence="3" id="KW-1185">Reference proteome</keyword>
<evidence type="ECO:0000313" key="3">
    <source>
        <dbReference type="Proteomes" id="UP001141434"/>
    </source>
</evidence>
<dbReference type="Proteomes" id="UP001141434">
    <property type="component" value="Unassembled WGS sequence"/>
</dbReference>
<reference evidence="2" key="1">
    <citation type="submission" date="2022-11" db="EMBL/GenBank/DDBJ databases">
        <authorList>
            <person name="Petersen C."/>
        </authorList>
    </citation>
    <scope>NUCLEOTIDE SEQUENCE</scope>
    <source>
        <strain evidence="2">IBT 34128</strain>
    </source>
</reference>
<comment type="caution">
    <text evidence="2">The sequence shown here is derived from an EMBL/GenBank/DDBJ whole genome shotgun (WGS) entry which is preliminary data.</text>
</comment>
<feature type="compositionally biased region" description="Polar residues" evidence="1">
    <location>
        <begin position="170"/>
        <end position="182"/>
    </location>
</feature>
<dbReference type="AlphaFoldDB" id="A0A9W9EQR3"/>
<dbReference type="RefSeq" id="XP_056508387.1">
    <property type="nucleotide sequence ID" value="XM_056658094.1"/>
</dbReference>
<sequence length="217" mass="24763">MTPINQSQKPWIGQQPVTIWNVWDKFWKYGWTVLVFTLGFFLHEWAKHWLRSLGLLPESSTDVKIKEIHPVVIRLESFFDRSFPDFHPKKDDHKHLHWLQRLESVVDEFIKWSKENPLTNLPPVITETSNPSTDTQPIIKKTGELLDLIDGLVTTLHRIQAQHEHLVSEAASSAGQENQVTGQQPISTSPPPPPPPPPPPQILTPLPPIPTTPPRNP</sequence>
<evidence type="ECO:0000256" key="1">
    <source>
        <dbReference type="SAM" id="MobiDB-lite"/>
    </source>
</evidence>
<feature type="region of interest" description="Disordered" evidence="1">
    <location>
        <begin position="167"/>
        <end position="217"/>
    </location>
</feature>
<protein>
    <submittedName>
        <fullName evidence="2">Uncharacterized protein</fullName>
    </submittedName>
</protein>